<dbReference type="Pfam" id="PF00202">
    <property type="entry name" value="Aminotran_3"/>
    <property type="match status" value="1"/>
</dbReference>
<keyword evidence="4" id="KW-0808">Transferase</keyword>
<dbReference type="CDD" id="cd00610">
    <property type="entry name" value="OAT_like"/>
    <property type="match status" value="1"/>
</dbReference>
<comment type="similarity">
    <text evidence="3">Belongs to the class-III pyridoxal-phosphate-dependent aminotransferase family.</text>
</comment>
<reference evidence="4 5" key="1">
    <citation type="submission" date="2024-01" db="EMBL/GenBank/DDBJ databases">
        <title>Seven novel Bacillus-like species.</title>
        <authorList>
            <person name="Liu G."/>
        </authorList>
    </citation>
    <scope>NUCLEOTIDE SEQUENCE [LARGE SCALE GENOMIC DNA]</scope>
    <source>
        <strain evidence="4 5">FJAT-53711</strain>
    </source>
</reference>
<dbReference type="InterPro" id="IPR049704">
    <property type="entry name" value="Aminotrans_3_PPA_site"/>
</dbReference>
<dbReference type="InterPro" id="IPR015424">
    <property type="entry name" value="PyrdxlP-dep_Trfase"/>
</dbReference>
<dbReference type="Gene3D" id="3.40.640.10">
    <property type="entry name" value="Type I PLP-dependent aspartate aminotransferase-like (Major domain)"/>
    <property type="match status" value="1"/>
</dbReference>
<dbReference type="InterPro" id="IPR050103">
    <property type="entry name" value="Class-III_PLP-dep_AT"/>
</dbReference>
<keyword evidence="5" id="KW-1185">Reference proteome</keyword>
<comment type="cofactor">
    <cofactor evidence="1">
        <name>pyridoxal 5'-phosphate</name>
        <dbReference type="ChEBI" id="CHEBI:597326"/>
    </cofactor>
</comment>
<dbReference type="InterPro" id="IPR005814">
    <property type="entry name" value="Aminotrans_3"/>
</dbReference>
<name>A0ABU8G221_9BACI</name>
<dbReference type="InterPro" id="IPR015422">
    <property type="entry name" value="PyrdxlP-dep_Trfase_small"/>
</dbReference>
<evidence type="ECO:0000256" key="1">
    <source>
        <dbReference type="ARBA" id="ARBA00001933"/>
    </source>
</evidence>
<evidence type="ECO:0000256" key="2">
    <source>
        <dbReference type="ARBA" id="ARBA00022898"/>
    </source>
</evidence>
<gene>
    <name evidence="4" type="ORF">WAX78_23180</name>
</gene>
<dbReference type="EMBL" id="JBAWSV010000012">
    <property type="protein sequence ID" value="MEI4832294.1"/>
    <property type="molecule type" value="Genomic_DNA"/>
</dbReference>
<dbReference type="SUPFAM" id="SSF53383">
    <property type="entry name" value="PLP-dependent transferases"/>
    <property type="match status" value="1"/>
</dbReference>
<protein>
    <submittedName>
        <fullName evidence="4">Aspartate aminotransferase family protein</fullName>
    </submittedName>
</protein>
<dbReference type="Gene3D" id="3.90.1150.10">
    <property type="entry name" value="Aspartate Aminotransferase, domain 1"/>
    <property type="match status" value="1"/>
</dbReference>
<sequence length="441" mass="48457">MTTSWNHLIERMPQLLAPSMAKDHPNLPVVKEEGCYYFGLDGKKYLDFTSGIATTNVGHRHPKVVQAIKDSADCLTHGPSGVIMYESILRLAEELGNVLPSNLDCFFFANSGTEAIEGAIKLAKYVTKRPYIISFLGCFHGRSMGSLSVTTSKSKYRKFMQPNGLTYQIPYANIKECPPGIDVEQYCVQKLERDFETLFNHQVTPEEVACVIVEPVLGEGGYIVPPAGWLKKIREICDQYGILLIFDEVQTGFGRTGEWFAAQTFGVTPDIMAIAKGIASGIPLSATVASKELMQQWPLGTHGTTFGGNPIACAAALATIEVMKEERLVENAKKMGAYAVQKLHDLKPKHSIIGSIRAVGLMIGIEIIHPETGNPNGEGLFKILDIALKKGVLFYFCGNSSEVIRMIPPLSINKEQIDYGLAVLDAALTEYEEELEVFVKS</sequence>
<keyword evidence="4" id="KW-0032">Aminotransferase</keyword>
<proteinExistence type="inferred from homology"/>
<evidence type="ECO:0000313" key="5">
    <source>
        <dbReference type="Proteomes" id="UP001367922"/>
    </source>
</evidence>
<accession>A0ABU8G221</accession>
<dbReference type="InterPro" id="IPR015421">
    <property type="entry name" value="PyrdxlP-dep_Trfase_major"/>
</dbReference>
<evidence type="ECO:0000256" key="3">
    <source>
        <dbReference type="RuleBase" id="RU003560"/>
    </source>
</evidence>
<comment type="caution">
    <text evidence="4">The sequence shown here is derived from an EMBL/GenBank/DDBJ whole genome shotgun (WGS) entry which is preliminary data.</text>
</comment>
<dbReference type="PIRSF" id="PIRSF000521">
    <property type="entry name" value="Transaminase_4ab_Lys_Orn"/>
    <property type="match status" value="1"/>
</dbReference>
<dbReference type="GO" id="GO:0008483">
    <property type="term" value="F:transaminase activity"/>
    <property type="evidence" value="ECO:0007669"/>
    <property type="project" value="UniProtKB-KW"/>
</dbReference>
<organism evidence="4 5">
    <name type="scientific">Bacillus yunxiaonensis</name>
    <dbReference type="NCBI Taxonomy" id="3127665"/>
    <lineage>
        <taxon>Bacteria</taxon>
        <taxon>Bacillati</taxon>
        <taxon>Bacillota</taxon>
        <taxon>Bacilli</taxon>
        <taxon>Bacillales</taxon>
        <taxon>Bacillaceae</taxon>
        <taxon>Bacillus</taxon>
    </lineage>
</organism>
<dbReference type="PANTHER" id="PTHR11986">
    <property type="entry name" value="AMINOTRANSFERASE CLASS III"/>
    <property type="match status" value="1"/>
</dbReference>
<evidence type="ECO:0000313" key="4">
    <source>
        <dbReference type="EMBL" id="MEI4832294.1"/>
    </source>
</evidence>
<dbReference type="Proteomes" id="UP001367922">
    <property type="component" value="Unassembled WGS sequence"/>
</dbReference>
<dbReference type="PROSITE" id="PS00600">
    <property type="entry name" value="AA_TRANSFER_CLASS_3"/>
    <property type="match status" value="1"/>
</dbReference>
<dbReference type="NCBIfam" id="NF005993">
    <property type="entry name" value="PRK08117.1"/>
    <property type="match status" value="1"/>
</dbReference>
<keyword evidence="2 3" id="KW-0663">Pyridoxal phosphate</keyword>
<dbReference type="RefSeq" id="WP_336484428.1">
    <property type="nucleotide sequence ID" value="NZ_JBAWSV010000012.1"/>
</dbReference>